<comment type="similarity">
    <text evidence="3">Belongs to the glycosyl hydrolase 25 family.</text>
</comment>
<dbReference type="EMBL" id="LKCN02000007">
    <property type="protein sequence ID" value="RCI12814.1"/>
    <property type="molecule type" value="Genomic_DNA"/>
</dbReference>
<protein>
    <recommendedName>
        <fullName evidence="12">N,O-diacetylmuramidase</fullName>
        <ecNumber evidence="4">3.2.1.17</ecNumber>
    </recommendedName>
    <alternativeName>
        <fullName evidence="13">Lysozyme CH</fullName>
    </alternativeName>
</protein>
<dbReference type="Gene3D" id="3.20.20.80">
    <property type="entry name" value="Glycosidases"/>
    <property type="match status" value="1"/>
</dbReference>
<dbReference type="InterPro" id="IPR017853">
    <property type="entry name" value="GH"/>
</dbReference>
<reference evidence="15 16" key="1">
    <citation type="journal article" date="2015" name="BMC Genomics">
        <title>Insights from the genome of Ophiocordyceps polyrhachis-furcata to pathogenicity and host specificity in insect fungi.</title>
        <authorList>
            <person name="Wichadakul D."/>
            <person name="Kobmoo N."/>
            <person name="Ingsriswang S."/>
            <person name="Tangphatsornruang S."/>
            <person name="Chantasingh D."/>
            <person name="Luangsa-ard J.J."/>
            <person name="Eurwilaichitr L."/>
        </authorList>
    </citation>
    <scope>NUCLEOTIDE SEQUENCE [LARGE SCALE GENOMIC DNA]</scope>
    <source>
        <strain evidence="15 16">BCC 54312</strain>
    </source>
</reference>
<sequence length="233" mass="25697">MKSCQVITTILAAFASTTRAAVQGFDVSSYQDGVDFQKAYADGARFAMIKTTHGNSHVDFKFRRLYNQAADAGLIRGGYHVAQPDKAFGGNQAKFFLQNGGGWTNEGTTLPGMVVFTERDDPERHPCAGLSPKEMEHWIIEFVEVYRASTGIYPLLYTTIGWWKQCTHNTVNLLARSLLVISDFADSVGELPAGWESYTFWQYSGQSRWGGGSYVFNGDVASLNKTAATGYPN</sequence>
<gene>
    <name evidence="15" type="ORF">L249_0542</name>
</gene>
<dbReference type="PANTHER" id="PTHR34135:SF4">
    <property type="entry name" value="GLYCOSYL HYDROLASE, PUTATIVE (AFU_ORTHOLOGUE AFUA_4G14420)-RELATED"/>
    <property type="match status" value="1"/>
</dbReference>
<dbReference type="Proteomes" id="UP000253664">
    <property type="component" value="Unassembled WGS sequence"/>
</dbReference>
<keyword evidence="16" id="KW-1185">Reference proteome</keyword>
<dbReference type="FunFam" id="3.20.20.80:FF:000060">
    <property type="entry name" value="Lysozyme M1"/>
    <property type="match status" value="1"/>
</dbReference>
<evidence type="ECO:0000256" key="14">
    <source>
        <dbReference type="SAM" id="SignalP"/>
    </source>
</evidence>
<dbReference type="GO" id="GO:0042742">
    <property type="term" value="P:defense response to bacterium"/>
    <property type="evidence" value="ECO:0007669"/>
    <property type="project" value="UniProtKB-KW"/>
</dbReference>
<comment type="function">
    <text evidence="11">This enzyme has both lysozyme (acetylmuramidase) and diacetylmuramidase activities.</text>
</comment>
<dbReference type="GO" id="GO:0016052">
    <property type="term" value="P:carbohydrate catabolic process"/>
    <property type="evidence" value="ECO:0007669"/>
    <property type="project" value="TreeGrafter"/>
</dbReference>
<evidence type="ECO:0000256" key="10">
    <source>
        <dbReference type="ARBA" id="ARBA00023295"/>
    </source>
</evidence>
<evidence type="ECO:0000256" key="7">
    <source>
        <dbReference type="ARBA" id="ARBA00022638"/>
    </source>
</evidence>
<comment type="catalytic activity">
    <reaction evidence="1">
        <text>Hydrolysis of (1-&gt;4)-beta-linkages between N-acetylmuramic acid and N-acetyl-D-glucosamine residues in a peptidoglycan and between N-acetyl-D-glucosamine residues in chitodextrins.</text>
        <dbReference type="EC" id="3.2.1.17"/>
    </reaction>
</comment>
<evidence type="ECO:0000313" key="16">
    <source>
        <dbReference type="Proteomes" id="UP000253664"/>
    </source>
</evidence>
<evidence type="ECO:0000256" key="8">
    <source>
        <dbReference type="ARBA" id="ARBA00022801"/>
    </source>
</evidence>
<keyword evidence="5" id="KW-0964">Secreted</keyword>
<evidence type="ECO:0000256" key="13">
    <source>
        <dbReference type="ARBA" id="ARBA00075474"/>
    </source>
</evidence>
<name>A0A367LEF9_9HYPO</name>
<dbReference type="InterPro" id="IPR018077">
    <property type="entry name" value="Glyco_hydro_fam25_subgr"/>
</dbReference>
<dbReference type="SUPFAM" id="SSF51445">
    <property type="entry name" value="(Trans)glycosidases"/>
    <property type="match status" value="1"/>
</dbReference>
<dbReference type="GO" id="GO:0005576">
    <property type="term" value="C:extracellular region"/>
    <property type="evidence" value="ECO:0007669"/>
    <property type="project" value="UniProtKB-SubCell"/>
</dbReference>
<comment type="subcellular location">
    <subcellularLocation>
        <location evidence="2">Secreted</location>
    </subcellularLocation>
</comment>
<dbReference type="Pfam" id="PF01183">
    <property type="entry name" value="Glyco_hydro_25"/>
    <property type="match status" value="1"/>
</dbReference>
<keyword evidence="6" id="KW-0929">Antimicrobial</keyword>
<keyword evidence="10" id="KW-0326">Glycosidase</keyword>
<organism evidence="15 16">
    <name type="scientific">Ophiocordyceps polyrhachis-furcata BCC 54312</name>
    <dbReference type="NCBI Taxonomy" id="1330021"/>
    <lineage>
        <taxon>Eukaryota</taxon>
        <taxon>Fungi</taxon>
        <taxon>Dikarya</taxon>
        <taxon>Ascomycota</taxon>
        <taxon>Pezizomycotina</taxon>
        <taxon>Sordariomycetes</taxon>
        <taxon>Hypocreomycetidae</taxon>
        <taxon>Hypocreales</taxon>
        <taxon>Ophiocordycipitaceae</taxon>
        <taxon>Ophiocordyceps</taxon>
    </lineage>
</organism>
<dbReference type="EC" id="3.2.1.17" evidence="4"/>
<keyword evidence="7" id="KW-0081">Bacteriolytic enzyme</keyword>
<feature type="chain" id="PRO_5016943262" description="N,O-diacetylmuramidase" evidence="14">
    <location>
        <begin position="21"/>
        <end position="233"/>
    </location>
</feature>
<dbReference type="SMART" id="SM00641">
    <property type="entry name" value="Glyco_25"/>
    <property type="match status" value="1"/>
</dbReference>
<keyword evidence="9" id="KW-1015">Disulfide bond</keyword>
<evidence type="ECO:0000256" key="12">
    <source>
        <dbReference type="ARBA" id="ARBA00073159"/>
    </source>
</evidence>
<evidence type="ECO:0000256" key="2">
    <source>
        <dbReference type="ARBA" id="ARBA00004613"/>
    </source>
</evidence>
<keyword evidence="8" id="KW-0378">Hydrolase</keyword>
<evidence type="ECO:0000256" key="4">
    <source>
        <dbReference type="ARBA" id="ARBA00012732"/>
    </source>
</evidence>
<evidence type="ECO:0000313" key="15">
    <source>
        <dbReference type="EMBL" id="RCI12814.1"/>
    </source>
</evidence>
<feature type="signal peptide" evidence="14">
    <location>
        <begin position="1"/>
        <end position="20"/>
    </location>
</feature>
<dbReference type="GO" id="GO:0031640">
    <property type="term" value="P:killing of cells of another organism"/>
    <property type="evidence" value="ECO:0007669"/>
    <property type="project" value="UniProtKB-KW"/>
</dbReference>
<dbReference type="GO" id="GO:0003796">
    <property type="term" value="F:lysozyme activity"/>
    <property type="evidence" value="ECO:0007669"/>
    <property type="project" value="UniProtKB-EC"/>
</dbReference>
<dbReference type="InterPro" id="IPR002053">
    <property type="entry name" value="Glyco_hydro_25"/>
</dbReference>
<dbReference type="GO" id="GO:0009253">
    <property type="term" value="P:peptidoglycan catabolic process"/>
    <property type="evidence" value="ECO:0007669"/>
    <property type="project" value="InterPro"/>
</dbReference>
<keyword evidence="14" id="KW-0732">Signal</keyword>
<evidence type="ECO:0000256" key="11">
    <source>
        <dbReference type="ARBA" id="ARBA00055588"/>
    </source>
</evidence>
<dbReference type="PANTHER" id="PTHR34135">
    <property type="entry name" value="LYSOZYME"/>
    <property type="match status" value="1"/>
</dbReference>
<comment type="caution">
    <text evidence="15">The sequence shown here is derived from an EMBL/GenBank/DDBJ whole genome shotgun (WGS) entry which is preliminary data.</text>
</comment>
<evidence type="ECO:0000256" key="6">
    <source>
        <dbReference type="ARBA" id="ARBA00022529"/>
    </source>
</evidence>
<evidence type="ECO:0000256" key="3">
    <source>
        <dbReference type="ARBA" id="ARBA00010646"/>
    </source>
</evidence>
<dbReference type="AlphaFoldDB" id="A0A367LEF9"/>
<accession>A0A367LEF9</accession>
<dbReference type="PROSITE" id="PS51904">
    <property type="entry name" value="GLYCOSYL_HYDROL_F25_2"/>
    <property type="match status" value="1"/>
</dbReference>
<dbReference type="GO" id="GO:0016998">
    <property type="term" value="P:cell wall macromolecule catabolic process"/>
    <property type="evidence" value="ECO:0007669"/>
    <property type="project" value="InterPro"/>
</dbReference>
<proteinExistence type="inferred from homology"/>
<evidence type="ECO:0000256" key="1">
    <source>
        <dbReference type="ARBA" id="ARBA00000632"/>
    </source>
</evidence>
<evidence type="ECO:0000256" key="9">
    <source>
        <dbReference type="ARBA" id="ARBA00023157"/>
    </source>
</evidence>
<dbReference type="OrthoDB" id="6590422at2759"/>
<evidence type="ECO:0000256" key="5">
    <source>
        <dbReference type="ARBA" id="ARBA00022525"/>
    </source>
</evidence>